<dbReference type="AlphaFoldDB" id="A0A926EMJ6"/>
<dbReference type="InterPro" id="IPR013762">
    <property type="entry name" value="Integrase-like_cat_sf"/>
</dbReference>
<evidence type="ECO:0000259" key="7">
    <source>
        <dbReference type="PROSITE" id="PS51898"/>
    </source>
</evidence>
<dbReference type="EMBL" id="JACRSY010000040">
    <property type="protein sequence ID" value="MBC8581205.1"/>
    <property type="molecule type" value="Genomic_DNA"/>
</dbReference>
<comment type="caution">
    <text evidence="9">The sequence shown here is derived from an EMBL/GenBank/DDBJ whole genome shotgun (WGS) entry which is preliminary data.</text>
</comment>
<feature type="domain" description="Core-binding (CB)" evidence="8">
    <location>
        <begin position="56"/>
        <end position="138"/>
    </location>
</feature>
<comment type="function">
    <text evidence="1">Site-specific tyrosine recombinase, which acts by catalyzing the cutting and rejoining of the recombining DNA molecules.</text>
</comment>
<evidence type="ECO:0000256" key="3">
    <source>
        <dbReference type="ARBA" id="ARBA00022908"/>
    </source>
</evidence>
<dbReference type="GO" id="GO:0006310">
    <property type="term" value="P:DNA recombination"/>
    <property type="evidence" value="ECO:0007669"/>
    <property type="project" value="UniProtKB-KW"/>
</dbReference>
<dbReference type="PANTHER" id="PTHR30349">
    <property type="entry name" value="PHAGE INTEGRASE-RELATED"/>
    <property type="match status" value="1"/>
</dbReference>
<dbReference type="InterPro" id="IPR044068">
    <property type="entry name" value="CB"/>
</dbReference>
<dbReference type="Gene3D" id="1.10.443.10">
    <property type="entry name" value="Intergrase catalytic core"/>
    <property type="match status" value="1"/>
</dbReference>
<organism evidence="9 10">
    <name type="scientific">Zhenhengia yiwuensis</name>
    <dbReference type="NCBI Taxonomy" id="2763666"/>
    <lineage>
        <taxon>Bacteria</taxon>
        <taxon>Bacillati</taxon>
        <taxon>Bacillota</taxon>
        <taxon>Clostridia</taxon>
        <taxon>Lachnospirales</taxon>
        <taxon>Lachnospiraceae</taxon>
        <taxon>Zhenhengia</taxon>
    </lineage>
</organism>
<keyword evidence="10" id="KW-1185">Reference proteome</keyword>
<evidence type="ECO:0000313" key="10">
    <source>
        <dbReference type="Proteomes" id="UP000655830"/>
    </source>
</evidence>
<dbReference type="Gene3D" id="1.10.150.130">
    <property type="match status" value="1"/>
</dbReference>
<gene>
    <name evidence="9" type="ORF">H8718_16995</name>
</gene>
<evidence type="ECO:0000256" key="5">
    <source>
        <dbReference type="ARBA" id="ARBA00023172"/>
    </source>
</evidence>
<dbReference type="InterPro" id="IPR011010">
    <property type="entry name" value="DNA_brk_join_enz"/>
</dbReference>
<sequence length="352" mass="41030">MPAYKDADRGTWYAKFYYTDWTGEKKVKKKRGFKKKSEALDFEREFLNKQQMNCDMPFKSLVDVYFEDMKTRLKASTMSTKEYIVTHKILPYFAELPINTIKAPHIRKWQNELLSKNYSPTYVKTVNNQLSAIFNYAVRYYDLKDNPCHKAGSIGKGRADDMDFWTLEEFNTVISHVNDNAAKTALILFFYSGMRCGELLALTTNDFDFQASTVTITKSYTRLNGKDYITEPKTPKSKRIITLPTSVTKTIKDYIDTLYDLDPTDRLFPYTKHFFRHNMERACKKSGVKKIRVHDLRHSHASLLIEMGINILIISQRLGHEKVETTLGTYSHLYPNKHEEVANQLEALKKEV</sequence>
<dbReference type="PROSITE" id="PS51900">
    <property type="entry name" value="CB"/>
    <property type="match status" value="1"/>
</dbReference>
<proteinExistence type="inferred from homology"/>
<accession>A0A926EMJ6</accession>
<evidence type="ECO:0000313" key="9">
    <source>
        <dbReference type="EMBL" id="MBC8581205.1"/>
    </source>
</evidence>
<reference evidence="9" key="1">
    <citation type="submission" date="2020-08" db="EMBL/GenBank/DDBJ databases">
        <title>Genome public.</title>
        <authorList>
            <person name="Liu C."/>
            <person name="Sun Q."/>
        </authorList>
    </citation>
    <scope>NUCLEOTIDE SEQUENCE</scope>
    <source>
        <strain evidence="9">NSJ-12</strain>
    </source>
</reference>
<name>A0A926EMJ6_9FIRM</name>
<dbReference type="Pfam" id="PF14657">
    <property type="entry name" value="Arm-DNA-bind_4"/>
    <property type="match status" value="1"/>
</dbReference>
<protein>
    <submittedName>
        <fullName evidence="9">Site-specific integrase</fullName>
    </submittedName>
</protein>
<dbReference type="InterPro" id="IPR050090">
    <property type="entry name" value="Tyrosine_recombinase_XerCD"/>
</dbReference>
<feature type="domain" description="Tyr recombinase" evidence="7">
    <location>
        <begin position="160"/>
        <end position="343"/>
    </location>
</feature>
<dbReference type="Pfam" id="PF00589">
    <property type="entry name" value="Phage_integrase"/>
    <property type="match status" value="1"/>
</dbReference>
<dbReference type="CDD" id="cd01189">
    <property type="entry name" value="INT_ICEBs1_C_like"/>
    <property type="match status" value="1"/>
</dbReference>
<evidence type="ECO:0000256" key="4">
    <source>
        <dbReference type="ARBA" id="ARBA00023125"/>
    </source>
</evidence>
<dbReference type="RefSeq" id="WP_249334008.1">
    <property type="nucleotide sequence ID" value="NZ_JACRSY010000040.1"/>
</dbReference>
<dbReference type="GO" id="GO:0003677">
    <property type="term" value="F:DNA binding"/>
    <property type="evidence" value="ECO:0007669"/>
    <property type="project" value="UniProtKB-UniRule"/>
</dbReference>
<dbReference type="InterPro" id="IPR002104">
    <property type="entry name" value="Integrase_catalytic"/>
</dbReference>
<dbReference type="Proteomes" id="UP000655830">
    <property type="component" value="Unassembled WGS sequence"/>
</dbReference>
<dbReference type="Pfam" id="PF14659">
    <property type="entry name" value="Phage_int_SAM_3"/>
    <property type="match status" value="1"/>
</dbReference>
<dbReference type="PANTHER" id="PTHR30349:SF64">
    <property type="entry name" value="PROPHAGE INTEGRASE INTD-RELATED"/>
    <property type="match status" value="1"/>
</dbReference>
<dbReference type="SUPFAM" id="SSF56349">
    <property type="entry name" value="DNA breaking-rejoining enzymes"/>
    <property type="match status" value="1"/>
</dbReference>
<dbReference type="InterPro" id="IPR004107">
    <property type="entry name" value="Integrase_SAM-like_N"/>
</dbReference>
<comment type="similarity">
    <text evidence="2">Belongs to the 'phage' integrase family.</text>
</comment>
<evidence type="ECO:0000256" key="2">
    <source>
        <dbReference type="ARBA" id="ARBA00008857"/>
    </source>
</evidence>
<keyword evidence="4 6" id="KW-0238">DNA-binding</keyword>
<dbReference type="PROSITE" id="PS51898">
    <property type="entry name" value="TYR_RECOMBINASE"/>
    <property type="match status" value="1"/>
</dbReference>
<keyword evidence="5" id="KW-0233">DNA recombination</keyword>
<evidence type="ECO:0000259" key="8">
    <source>
        <dbReference type="PROSITE" id="PS51900"/>
    </source>
</evidence>
<evidence type="ECO:0000256" key="1">
    <source>
        <dbReference type="ARBA" id="ARBA00003283"/>
    </source>
</evidence>
<dbReference type="InterPro" id="IPR010998">
    <property type="entry name" value="Integrase_recombinase_N"/>
</dbReference>
<dbReference type="InterPro" id="IPR028259">
    <property type="entry name" value="AP2-like_int_N"/>
</dbReference>
<dbReference type="GO" id="GO:0015074">
    <property type="term" value="P:DNA integration"/>
    <property type="evidence" value="ECO:0007669"/>
    <property type="project" value="UniProtKB-KW"/>
</dbReference>
<keyword evidence="3" id="KW-0229">DNA integration</keyword>
<evidence type="ECO:0000256" key="6">
    <source>
        <dbReference type="PROSITE-ProRule" id="PRU01248"/>
    </source>
</evidence>